<dbReference type="STRING" id="1238424.J07HQW1_00087"/>
<sequence length="92" mass="9926">MHGVAVRLTRTVLPGWLNSQPSVTPVVCGEEGPIDRTTRAGTHTVGHNSVATFDGSRESVFEPRGNAQSEYPLRGILALSRGEDVNTIQLTR</sequence>
<accession>U1MKG2</accession>
<evidence type="ECO:0000313" key="1">
    <source>
        <dbReference type="EMBL" id="ERG90074.1"/>
    </source>
</evidence>
<dbReference type="Proteomes" id="UP000030649">
    <property type="component" value="Unassembled WGS sequence"/>
</dbReference>
<evidence type="ECO:0000313" key="2">
    <source>
        <dbReference type="Proteomes" id="UP000030649"/>
    </source>
</evidence>
<proteinExistence type="predicted"/>
<dbReference type="EMBL" id="KE356560">
    <property type="protein sequence ID" value="ERG90074.1"/>
    <property type="molecule type" value="Genomic_DNA"/>
</dbReference>
<organism evidence="1 2">
    <name type="scientific">Haloquadratum walsbyi J07HQW1</name>
    <dbReference type="NCBI Taxonomy" id="1238424"/>
    <lineage>
        <taxon>Archaea</taxon>
        <taxon>Methanobacteriati</taxon>
        <taxon>Methanobacteriota</taxon>
        <taxon>Stenosarchaea group</taxon>
        <taxon>Halobacteria</taxon>
        <taxon>Halobacteriales</taxon>
        <taxon>Haloferacaceae</taxon>
        <taxon>Haloquadratum</taxon>
    </lineage>
</organism>
<protein>
    <submittedName>
        <fullName evidence="1">Uncharacterized protein</fullName>
    </submittedName>
</protein>
<reference evidence="1 2" key="1">
    <citation type="journal article" date="2013" name="PLoS ONE">
        <title>Assembly-driven community genomics of a hypersaline microbial ecosystem.</title>
        <authorList>
            <person name="Podell S."/>
            <person name="Ugalde J.A."/>
            <person name="Narasingarao P."/>
            <person name="Banfield J.F."/>
            <person name="Heidelberg K.B."/>
            <person name="Allen E.E."/>
        </authorList>
    </citation>
    <scope>NUCLEOTIDE SEQUENCE [LARGE SCALE GENOMIC DNA]</scope>
    <source>
        <strain evidence="2">J07HQW1</strain>
    </source>
</reference>
<name>U1MKG2_9EURY</name>
<dbReference type="HOGENOM" id="CLU_2475937_0_0_2"/>
<gene>
    <name evidence="1" type="ORF">J07HQW1_00087</name>
</gene>
<dbReference type="AlphaFoldDB" id="U1MKG2"/>